<dbReference type="PANTHER" id="PTHR15002:SF0">
    <property type="entry name" value="RIBOSOMAL BIOGENESIS PROTEIN LAS1L"/>
    <property type="match status" value="1"/>
</dbReference>
<organism evidence="1 2">
    <name type="scientific">Cryptococcus depauperatus CBS 7841</name>
    <dbReference type="NCBI Taxonomy" id="1295531"/>
    <lineage>
        <taxon>Eukaryota</taxon>
        <taxon>Fungi</taxon>
        <taxon>Dikarya</taxon>
        <taxon>Basidiomycota</taxon>
        <taxon>Agaricomycotina</taxon>
        <taxon>Tremellomycetes</taxon>
        <taxon>Tremellales</taxon>
        <taxon>Cryptococcaceae</taxon>
        <taxon>Cryptococcus</taxon>
    </lineage>
</organism>
<dbReference type="GeneID" id="91089756"/>
<reference evidence="1" key="1">
    <citation type="submission" date="2016-06" db="EMBL/GenBank/DDBJ databases">
        <authorList>
            <person name="Cuomo C."/>
            <person name="Litvintseva A."/>
            <person name="Heitman J."/>
            <person name="Chen Y."/>
            <person name="Sun S."/>
            <person name="Springer D."/>
            <person name="Dromer F."/>
            <person name="Young S."/>
            <person name="Zeng Q."/>
            <person name="Chapman S."/>
            <person name="Gujja S."/>
            <person name="Saif S."/>
            <person name="Birren B."/>
        </authorList>
    </citation>
    <scope>NUCLEOTIDE SEQUENCE</scope>
    <source>
        <strain evidence="1">CBS 7841</strain>
    </source>
</reference>
<sequence length="472" mass="53338">MKVPKRIPWTSHVEFSKLYDMLFSPEADTQSRQRGVARMSIYISSPSCPSFIHLLHSLVVVDLLPYPPQNAEEAQRMRMTMGMAIVRFVNGIVDPLQTGLYARPISHLAAILGLPASLIALRHRATHEDLPPLSLLHQAVGQCIYYLHQNSFLPLLSSVNHVLPAVTERQLAAQKRLDGLMKRWKKVMKIRLRENEVREEDASAVEMKRVKKEIEDMAGVEYVVKSLVEAGGLVPLAKRKRVAYSFTSPSPLSLRIWEPLLNHLCCTTMPDLPSVLSTRIMDLLLNPSDATVIQQGPLQVFSHTSEHISFEEPEEENKRDEGNSYRWGLSAWLLHIWRHDAGENKLALEDEEKKVLYKRLAMALLHKHNDTILVQVNTALAKIDERLQDLASGLSRLLPVNESEGRTNLESSEADLSVDQMEKRLAQFENKFMAPKPKAVSASVIDRNLLSVPGWRRLTSEEWSPCPIGVAV</sequence>
<dbReference type="AlphaFoldDB" id="A0AAJ8JXN8"/>
<reference evidence="1" key="3">
    <citation type="submission" date="2024-01" db="EMBL/GenBank/DDBJ databases">
        <authorList>
            <person name="Coelho M.A."/>
            <person name="David-Palma M."/>
            <person name="Shea T."/>
            <person name="Sun S."/>
            <person name="Cuomo C.A."/>
            <person name="Heitman J."/>
        </authorList>
    </citation>
    <scope>NUCLEOTIDE SEQUENCE</scope>
    <source>
        <strain evidence="1">CBS 7841</strain>
    </source>
</reference>
<dbReference type="GO" id="GO:0090730">
    <property type="term" value="C:Las1 complex"/>
    <property type="evidence" value="ECO:0007669"/>
    <property type="project" value="InterPro"/>
</dbReference>
<keyword evidence="2" id="KW-1185">Reference proteome</keyword>
<accession>A0AAJ8JXN8</accession>
<dbReference type="EMBL" id="CP143790">
    <property type="protein sequence ID" value="WVN90311.1"/>
    <property type="molecule type" value="Genomic_DNA"/>
</dbReference>
<dbReference type="PANTHER" id="PTHR15002">
    <property type="entry name" value="RIBOSOMAL BIOGENESIS PROTEIN LAS1L"/>
    <property type="match status" value="1"/>
</dbReference>
<dbReference type="GO" id="GO:0000460">
    <property type="term" value="P:maturation of 5.8S rRNA"/>
    <property type="evidence" value="ECO:0007669"/>
    <property type="project" value="TreeGrafter"/>
</dbReference>
<dbReference type="GO" id="GO:0000470">
    <property type="term" value="P:maturation of LSU-rRNA"/>
    <property type="evidence" value="ECO:0007669"/>
    <property type="project" value="TreeGrafter"/>
</dbReference>
<dbReference type="RefSeq" id="XP_066071011.1">
    <property type="nucleotide sequence ID" value="XM_066214914.1"/>
</dbReference>
<dbReference type="GO" id="GO:0030687">
    <property type="term" value="C:preribosome, large subunit precursor"/>
    <property type="evidence" value="ECO:0007669"/>
    <property type="project" value="TreeGrafter"/>
</dbReference>
<reference evidence="1" key="2">
    <citation type="journal article" date="2022" name="Elife">
        <title>Obligate sexual reproduction of a homothallic fungus closely related to the Cryptococcus pathogenic species complex.</title>
        <authorList>
            <person name="Passer A.R."/>
            <person name="Clancey S.A."/>
            <person name="Shea T."/>
            <person name="David-Palma M."/>
            <person name="Averette A.F."/>
            <person name="Boekhout T."/>
            <person name="Porcel B.M."/>
            <person name="Nowrousian M."/>
            <person name="Cuomo C.A."/>
            <person name="Sun S."/>
            <person name="Heitman J."/>
            <person name="Coelho M.A."/>
        </authorList>
    </citation>
    <scope>NUCLEOTIDE SEQUENCE</scope>
    <source>
        <strain evidence="1">CBS 7841</strain>
    </source>
</reference>
<name>A0AAJ8JXN8_9TREE</name>
<gene>
    <name evidence="1" type="ORF">L203_105547</name>
</gene>
<dbReference type="KEGG" id="cdep:91089756"/>
<evidence type="ECO:0000313" key="1">
    <source>
        <dbReference type="EMBL" id="WVN90311.1"/>
    </source>
</evidence>
<dbReference type="Pfam" id="PF04031">
    <property type="entry name" value="Las1"/>
    <property type="match status" value="1"/>
</dbReference>
<dbReference type="InterPro" id="IPR007174">
    <property type="entry name" value="Las1"/>
</dbReference>
<dbReference type="GO" id="GO:0004519">
    <property type="term" value="F:endonuclease activity"/>
    <property type="evidence" value="ECO:0007669"/>
    <property type="project" value="InterPro"/>
</dbReference>
<dbReference type="Proteomes" id="UP000094043">
    <property type="component" value="Chromosome 7"/>
</dbReference>
<proteinExistence type="predicted"/>
<evidence type="ECO:0000313" key="2">
    <source>
        <dbReference type="Proteomes" id="UP000094043"/>
    </source>
</evidence>
<protein>
    <submittedName>
        <fullName evidence="1">Uncharacterized protein</fullName>
    </submittedName>
</protein>